<name>A0A5P2G0M0_9BACT</name>
<dbReference type="GO" id="GO:0000162">
    <property type="term" value="P:L-tryptophan biosynthetic process"/>
    <property type="evidence" value="ECO:0007669"/>
    <property type="project" value="TreeGrafter"/>
</dbReference>
<dbReference type="InterPro" id="IPR015890">
    <property type="entry name" value="Chorismate_C"/>
</dbReference>
<dbReference type="GO" id="GO:0046820">
    <property type="term" value="F:4-amino-4-deoxychorismate synthase activity"/>
    <property type="evidence" value="ECO:0007669"/>
    <property type="project" value="UniProtKB-EC"/>
</dbReference>
<dbReference type="KEGG" id="arac:E0W69_002975"/>
<accession>A0A5P2G0M0</accession>
<evidence type="ECO:0000313" key="3">
    <source>
        <dbReference type="Proteomes" id="UP000292424"/>
    </source>
</evidence>
<dbReference type="PANTHER" id="PTHR11236:SF50">
    <property type="entry name" value="AMINODEOXYCHORISMATE SYNTHASE COMPONENT 1"/>
    <property type="match status" value="1"/>
</dbReference>
<dbReference type="Gene3D" id="3.60.120.10">
    <property type="entry name" value="Anthranilate synthase"/>
    <property type="match status" value="1"/>
</dbReference>
<protein>
    <submittedName>
        <fullName evidence="2">Aminodeoxychorismate synthase component I</fullName>
        <ecNumber evidence="2">2.6.1.85</ecNumber>
    </submittedName>
</protein>
<feature type="domain" description="Chorismate-utilising enzyme C-terminal" evidence="1">
    <location>
        <begin position="65"/>
        <end position="307"/>
    </location>
</feature>
<reference evidence="2 3" key="1">
    <citation type="submission" date="2019-09" db="EMBL/GenBank/DDBJ databases">
        <title>Complete genome sequence of Arachidicoccus sp. B3-10 isolated from apple orchard soil.</title>
        <authorList>
            <person name="Kim H.S."/>
            <person name="Han K.-I."/>
            <person name="Suh M.K."/>
            <person name="Lee K.C."/>
            <person name="Eom M.K."/>
            <person name="Kim J.-S."/>
            <person name="Kang S.W."/>
            <person name="Sin Y."/>
            <person name="Lee J.-S."/>
        </authorList>
    </citation>
    <scope>NUCLEOTIDE SEQUENCE [LARGE SCALE GENOMIC DNA]</scope>
    <source>
        <strain evidence="2 3">B3-10</strain>
    </source>
</reference>
<evidence type="ECO:0000259" key="1">
    <source>
        <dbReference type="Pfam" id="PF00425"/>
    </source>
</evidence>
<dbReference type="PANTHER" id="PTHR11236">
    <property type="entry name" value="AMINOBENZOATE/ANTHRANILATE SYNTHASE"/>
    <property type="match status" value="1"/>
</dbReference>
<dbReference type="OrthoDB" id="9803598at2"/>
<gene>
    <name evidence="2" type="ORF">E0W69_002975</name>
</gene>
<sequence length="313" mass="36399">MNEYFEQNIPYFFIVDYDKKLGEIIPLNHLDRTEILFSSPNFPFKNATQFPKELTWKFNVEPFSIYEKKFQHVKNEILKGNSYLVNLCCKTPVETNYSLEEIFQLGNSKYKLLWKDQFVHFSPEPFIKIQEGKIHTFPMKGTIDATVPHAKEILLNDRKELTEHNIITDLMRNDLSMVADDVFVENFRYFEKIQTNTKAVYQTSSHIVGTLKSEYKNSPGNIFDKLLPAGSISGAPKPKTLKIIKDVEQFERGFYTGVWGVFDGKNLDSCVIIRMLEKENENLYFKSGGGITAMSDARKEYQEISQKIYVPIY</sequence>
<proteinExistence type="predicted"/>
<dbReference type="NCBIfam" id="NF005486">
    <property type="entry name" value="PRK07093.1"/>
    <property type="match status" value="1"/>
</dbReference>
<dbReference type="AlphaFoldDB" id="A0A5P2G0M0"/>
<keyword evidence="2" id="KW-0032">Aminotransferase</keyword>
<dbReference type="Pfam" id="PF00425">
    <property type="entry name" value="Chorismate_bind"/>
    <property type="match status" value="1"/>
</dbReference>
<dbReference type="InterPro" id="IPR005801">
    <property type="entry name" value="ADC_synthase"/>
</dbReference>
<dbReference type="EMBL" id="CP044016">
    <property type="protein sequence ID" value="QES87669.1"/>
    <property type="molecule type" value="Genomic_DNA"/>
</dbReference>
<keyword evidence="3" id="KW-1185">Reference proteome</keyword>
<dbReference type="Proteomes" id="UP000292424">
    <property type="component" value="Chromosome"/>
</dbReference>
<dbReference type="InterPro" id="IPR019999">
    <property type="entry name" value="Anth_synth_I-like"/>
</dbReference>
<keyword evidence="2" id="KW-0808">Transferase</keyword>
<dbReference type="SUPFAM" id="SSF56322">
    <property type="entry name" value="ADC synthase"/>
    <property type="match status" value="1"/>
</dbReference>
<organism evidence="2 3">
    <name type="scientific">Rhizosphaericola mali</name>
    <dbReference type="NCBI Taxonomy" id="2545455"/>
    <lineage>
        <taxon>Bacteria</taxon>
        <taxon>Pseudomonadati</taxon>
        <taxon>Bacteroidota</taxon>
        <taxon>Chitinophagia</taxon>
        <taxon>Chitinophagales</taxon>
        <taxon>Chitinophagaceae</taxon>
        <taxon>Rhizosphaericola</taxon>
    </lineage>
</organism>
<evidence type="ECO:0000313" key="2">
    <source>
        <dbReference type="EMBL" id="QES87669.1"/>
    </source>
</evidence>
<dbReference type="PRINTS" id="PR00095">
    <property type="entry name" value="ANTSNTHASEI"/>
</dbReference>
<dbReference type="EC" id="2.6.1.85" evidence="2"/>